<name>A0A381TY29_9ZZZZ</name>
<evidence type="ECO:0000256" key="3">
    <source>
        <dbReference type="ARBA" id="ARBA00022970"/>
    </source>
</evidence>
<dbReference type="CDD" id="cd06338">
    <property type="entry name" value="PBP1_ABC_ligand_binding-like"/>
    <property type="match status" value="1"/>
</dbReference>
<dbReference type="SUPFAM" id="SSF53822">
    <property type="entry name" value="Periplasmic binding protein-like I"/>
    <property type="match status" value="1"/>
</dbReference>
<evidence type="ECO:0000256" key="1">
    <source>
        <dbReference type="ARBA" id="ARBA00022448"/>
    </source>
</evidence>
<dbReference type="GO" id="GO:0006865">
    <property type="term" value="P:amino acid transport"/>
    <property type="evidence" value="ECO:0007669"/>
    <property type="project" value="UniProtKB-KW"/>
</dbReference>
<dbReference type="Gene3D" id="3.40.50.2300">
    <property type="match status" value="2"/>
</dbReference>
<dbReference type="InterPro" id="IPR051010">
    <property type="entry name" value="BCAA_transport"/>
</dbReference>
<evidence type="ECO:0000256" key="2">
    <source>
        <dbReference type="ARBA" id="ARBA00022729"/>
    </source>
</evidence>
<dbReference type="InterPro" id="IPR028082">
    <property type="entry name" value="Peripla_BP_I"/>
</dbReference>
<dbReference type="PANTHER" id="PTHR30483">
    <property type="entry name" value="LEUCINE-SPECIFIC-BINDING PROTEIN"/>
    <property type="match status" value="1"/>
</dbReference>
<gene>
    <name evidence="5" type="ORF">METZ01_LOCUS73588</name>
</gene>
<organism evidence="5">
    <name type="scientific">marine metagenome</name>
    <dbReference type="NCBI Taxonomy" id="408172"/>
    <lineage>
        <taxon>unclassified sequences</taxon>
        <taxon>metagenomes</taxon>
        <taxon>ecological metagenomes</taxon>
    </lineage>
</organism>
<proteinExistence type="predicted"/>
<reference evidence="5" key="1">
    <citation type="submission" date="2018-05" db="EMBL/GenBank/DDBJ databases">
        <authorList>
            <person name="Lanie J.A."/>
            <person name="Ng W.-L."/>
            <person name="Kazmierczak K.M."/>
            <person name="Andrzejewski T.M."/>
            <person name="Davidsen T.M."/>
            <person name="Wayne K.J."/>
            <person name="Tettelin H."/>
            <person name="Glass J.I."/>
            <person name="Rusch D."/>
            <person name="Podicherti R."/>
            <person name="Tsui H.-C.T."/>
            <person name="Winkler M.E."/>
        </authorList>
    </citation>
    <scope>NUCLEOTIDE SEQUENCE</scope>
</reference>
<dbReference type="InterPro" id="IPR000709">
    <property type="entry name" value="Leu_Ile_Val-bd"/>
</dbReference>
<dbReference type="InterPro" id="IPR028081">
    <property type="entry name" value="Leu-bd"/>
</dbReference>
<dbReference type="PRINTS" id="PR00337">
    <property type="entry name" value="LEUILEVALBP"/>
</dbReference>
<feature type="domain" description="Leucine-binding protein" evidence="4">
    <location>
        <begin position="37"/>
        <end position="375"/>
    </location>
</feature>
<protein>
    <recommendedName>
        <fullName evidence="4">Leucine-binding protein domain-containing protein</fullName>
    </recommendedName>
</protein>
<keyword evidence="1" id="KW-0813">Transport</keyword>
<dbReference type="EMBL" id="UINC01005345">
    <property type="protein sequence ID" value="SVA20734.1"/>
    <property type="molecule type" value="Genomic_DNA"/>
</dbReference>
<accession>A0A381TY29</accession>
<keyword evidence="3" id="KW-0029">Amino-acid transport</keyword>
<dbReference type="AlphaFoldDB" id="A0A381TY29"/>
<keyword evidence="2" id="KW-0732">Signal</keyword>
<dbReference type="PANTHER" id="PTHR30483:SF6">
    <property type="entry name" value="PERIPLASMIC BINDING PROTEIN OF ABC TRANSPORTER FOR NATURAL AMINO ACIDS"/>
    <property type="match status" value="1"/>
</dbReference>
<sequence>MKSTRKNLFRTSFKAIAVSIGIAVSMVLMPVAKAADPVKIGFSMTLTGGLAGAGQAALIAMNIWKDDVNAAGGLLGRQVEFVYYDDATNPSKVPGIYTKLINVDKVDLIVSSYGTNLIAPAMPIVMKKKMVYVALFGLAVNDRFNYNNYFQIMPAGPEPKADWSRGFFNLAMSQNPKPQSIALLAADSEFAKNAVAGARGHAESLGMNIVYDKTYPPGTADFTPVVRAIMATNPDLVYVGSYPPGSVGITNAANELGLKAKMFGGGMVGLQYAGIQKTLGSKLNGIVNYDFWVPASTLKFEGVEAFLAKYQAAAAGGKVDPLGHYLPPYAYAYLQVLGSAVNAVGEIDHAAIGEHIRNNTFDTVVGPVSFAPNGEWANTRTLQVQFRDIKDNDMSQFENEGTRVVLYPDSVKNGEIVYPYN</sequence>
<evidence type="ECO:0000313" key="5">
    <source>
        <dbReference type="EMBL" id="SVA20734.1"/>
    </source>
</evidence>
<dbReference type="Pfam" id="PF13458">
    <property type="entry name" value="Peripla_BP_6"/>
    <property type="match status" value="1"/>
</dbReference>
<evidence type="ECO:0000259" key="4">
    <source>
        <dbReference type="Pfam" id="PF13458"/>
    </source>
</evidence>